<reference evidence="2" key="1">
    <citation type="submission" date="2012-02" db="EMBL/GenBank/DDBJ databases">
        <title>Genome sequencing of Giardia lamblia Genotypes A2 and B isolates (DH and GS) and comparative analysis with the genomes of Genotypes A1 and E (WB and Pig).</title>
        <authorList>
            <person name="Adam R."/>
            <person name="Dahlstrom E."/>
            <person name="Martens C."/>
            <person name="Bruno D."/>
            <person name="Barbian K."/>
            <person name="Porcella S.F."/>
            <person name="Nash T."/>
        </authorList>
    </citation>
    <scope>NUCLEOTIDE SEQUENCE</scope>
    <source>
        <strain evidence="2">DH</strain>
    </source>
</reference>
<reference evidence="1 2" key="2">
    <citation type="journal article" date="2013" name="Genome Biol. Evol.">
        <title>Genome sequencing of Giardia lamblia genotypes A2 and B isolates (DH and GS) and comparative analysis with the genomes of genotypes A1 and E (WB and Pig).</title>
        <authorList>
            <person name="Adam R.D."/>
            <person name="Dahlstrom E.W."/>
            <person name="Martens C.A."/>
            <person name="Bruno D.P."/>
            <person name="Barbian K.D."/>
            <person name="Ricklefs S.M."/>
            <person name="Hernandez M.M."/>
            <person name="Narla N.P."/>
            <person name="Patel R.B."/>
            <person name="Porcella S.F."/>
            <person name="Nash T.E."/>
        </authorList>
    </citation>
    <scope>NUCLEOTIDE SEQUENCE [LARGE SCALE GENOMIC DNA]</scope>
    <source>
        <strain evidence="1 2">DH</strain>
    </source>
</reference>
<evidence type="ECO:0000313" key="1">
    <source>
        <dbReference type="EMBL" id="ESU34702.1"/>
    </source>
</evidence>
<organism evidence="1 2">
    <name type="scientific">Giardia intestinalis</name>
    <name type="common">Giardia lamblia</name>
    <dbReference type="NCBI Taxonomy" id="5741"/>
    <lineage>
        <taxon>Eukaryota</taxon>
        <taxon>Metamonada</taxon>
        <taxon>Diplomonadida</taxon>
        <taxon>Hexamitidae</taxon>
        <taxon>Giardiinae</taxon>
        <taxon>Giardia</taxon>
    </lineage>
</organism>
<gene>
    <name evidence="1" type="ORF">DHA2_150139</name>
</gene>
<feature type="non-terminal residue" evidence="1">
    <location>
        <position position="1"/>
    </location>
</feature>
<sequence>VRFESGPHRSCSYRSQGELRYQPVSGGCAPILSFSSSTDQESKSGCLSVLAATHQSDERAVAYEPG</sequence>
<accession>V6T8C5</accession>
<comment type="caution">
    <text evidence="1">The sequence shown here is derived from an EMBL/GenBank/DDBJ whole genome shotgun (WGS) entry which is preliminary data.</text>
</comment>
<dbReference type="Proteomes" id="UP000018320">
    <property type="component" value="Unassembled WGS sequence"/>
</dbReference>
<name>V6T8C5_GIAIN</name>
<dbReference type="AlphaFoldDB" id="V6T8C5"/>
<evidence type="ECO:0000313" key="2">
    <source>
        <dbReference type="Proteomes" id="UP000018320"/>
    </source>
</evidence>
<dbReference type="VEuPathDB" id="GiardiaDB:DHA2_150139"/>
<protein>
    <submittedName>
        <fullName evidence="1">DNA-dependent RNA polymerase beta' subunit/160 kD subunit</fullName>
    </submittedName>
</protein>
<dbReference type="EMBL" id="AHGT01000180">
    <property type="protein sequence ID" value="ESU34702.1"/>
    <property type="molecule type" value="Genomic_DNA"/>
</dbReference>
<proteinExistence type="predicted"/>